<evidence type="ECO:0000256" key="4">
    <source>
        <dbReference type="ARBA" id="ARBA00022679"/>
    </source>
</evidence>
<dbReference type="AlphaFoldDB" id="A0A1I2JPM6"/>
<dbReference type="InterPro" id="IPR036097">
    <property type="entry name" value="HisK_dim/P_sf"/>
</dbReference>
<dbReference type="Pfam" id="PF02518">
    <property type="entry name" value="HATPase_c"/>
    <property type="match status" value="1"/>
</dbReference>
<dbReference type="InterPro" id="IPR001789">
    <property type="entry name" value="Sig_transdc_resp-reg_receiver"/>
</dbReference>
<dbReference type="PANTHER" id="PTHR43047:SF64">
    <property type="entry name" value="HISTIDINE KINASE CONTAINING CHEY-HOMOLOGOUS RECEIVER DOMAIN AND PAS DOMAIN-RELATED"/>
    <property type="match status" value="1"/>
</dbReference>
<feature type="domain" description="PAS" evidence="9">
    <location>
        <begin position="151"/>
        <end position="223"/>
    </location>
</feature>
<evidence type="ECO:0000256" key="5">
    <source>
        <dbReference type="ARBA" id="ARBA00022777"/>
    </source>
</evidence>
<evidence type="ECO:0000259" key="8">
    <source>
        <dbReference type="PROSITE" id="PS50110"/>
    </source>
</evidence>
<dbReference type="InterPro" id="IPR003661">
    <property type="entry name" value="HisK_dim/P_dom"/>
</dbReference>
<dbReference type="Pfam" id="PF00072">
    <property type="entry name" value="Response_reg"/>
    <property type="match status" value="1"/>
</dbReference>
<accession>A0A1I2JPM6</accession>
<dbReference type="InterPro" id="IPR011006">
    <property type="entry name" value="CheY-like_superfamily"/>
</dbReference>
<feature type="domain" description="PAC" evidence="10">
    <location>
        <begin position="227"/>
        <end position="279"/>
    </location>
</feature>
<evidence type="ECO:0000259" key="9">
    <source>
        <dbReference type="PROSITE" id="PS50112"/>
    </source>
</evidence>
<dbReference type="NCBIfam" id="TIGR00229">
    <property type="entry name" value="sensory_box"/>
    <property type="match status" value="2"/>
</dbReference>
<comment type="catalytic activity">
    <reaction evidence="1">
        <text>ATP + protein L-histidine = ADP + protein N-phospho-L-histidine.</text>
        <dbReference type="EC" id="2.7.13.3"/>
    </reaction>
</comment>
<dbReference type="Proteomes" id="UP000198964">
    <property type="component" value="Unassembled WGS sequence"/>
</dbReference>
<dbReference type="Gene3D" id="3.30.450.20">
    <property type="entry name" value="PAS domain"/>
    <property type="match status" value="3"/>
</dbReference>
<evidence type="ECO:0000256" key="3">
    <source>
        <dbReference type="ARBA" id="ARBA00022553"/>
    </source>
</evidence>
<dbReference type="InterPro" id="IPR005467">
    <property type="entry name" value="His_kinase_dom"/>
</dbReference>
<dbReference type="InterPro" id="IPR000700">
    <property type="entry name" value="PAS-assoc_C"/>
</dbReference>
<evidence type="ECO:0000259" key="7">
    <source>
        <dbReference type="PROSITE" id="PS50109"/>
    </source>
</evidence>
<dbReference type="CDD" id="cd17546">
    <property type="entry name" value="REC_hyHK_CKI1_RcsC-like"/>
    <property type="match status" value="1"/>
</dbReference>
<keyword evidence="5" id="KW-0418">Kinase</keyword>
<dbReference type="Pfam" id="PF08448">
    <property type="entry name" value="PAS_4"/>
    <property type="match status" value="1"/>
</dbReference>
<keyword evidence="3 6" id="KW-0597">Phosphoprotein</keyword>
<dbReference type="Pfam" id="PF13426">
    <property type="entry name" value="PAS_9"/>
    <property type="match status" value="1"/>
</dbReference>
<dbReference type="SMART" id="SM00388">
    <property type="entry name" value="HisKA"/>
    <property type="match status" value="1"/>
</dbReference>
<reference evidence="11 12" key="1">
    <citation type="submission" date="2016-10" db="EMBL/GenBank/DDBJ databases">
        <authorList>
            <person name="de Groot N.N."/>
        </authorList>
    </citation>
    <scope>NUCLEOTIDE SEQUENCE [LARGE SCALE GENOMIC DNA]</scope>
    <source>
        <strain evidence="11 12">CGMCC 1.9156</strain>
    </source>
</reference>
<evidence type="ECO:0000313" key="11">
    <source>
        <dbReference type="EMBL" id="SFF56772.1"/>
    </source>
</evidence>
<feature type="modified residue" description="4-aspartylphosphate" evidence="6">
    <location>
        <position position="712"/>
    </location>
</feature>
<dbReference type="SMART" id="SM00091">
    <property type="entry name" value="PAS"/>
    <property type="match status" value="3"/>
</dbReference>
<dbReference type="SUPFAM" id="SSF55874">
    <property type="entry name" value="ATPase domain of HSP90 chaperone/DNA topoisomerase II/histidine kinase"/>
    <property type="match status" value="1"/>
</dbReference>
<dbReference type="Pfam" id="PF00512">
    <property type="entry name" value="HisKA"/>
    <property type="match status" value="1"/>
</dbReference>
<dbReference type="RefSeq" id="WP_093920814.1">
    <property type="nucleotide sequence ID" value="NZ_FONW01000009.1"/>
</dbReference>
<proteinExistence type="predicted"/>
<dbReference type="SUPFAM" id="SSF55785">
    <property type="entry name" value="PYP-like sensor domain (PAS domain)"/>
    <property type="match status" value="3"/>
</dbReference>
<dbReference type="PROSITE" id="PS50113">
    <property type="entry name" value="PAC"/>
    <property type="match status" value="3"/>
</dbReference>
<dbReference type="SMART" id="SM00387">
    <property type="entry name" value="HATPase_c"/>
    <property type="match status" value="1"/>
</dbReference>
<name>A0A1I2JPM6_9BACT</name>
<dbReference type="InterPro" id="IPR036890">
    <property type="entry name" value="HATPase_C_sf"/>
</dbReference>
<feature type="domain" description="Response regulatory" evidence="8">
    <location>
        <begin position="663"/>
        <end position="777"/>
    </location>
</feature>
<dbReference type="CDD" id="cd00130">
    <property type="entry name" value="PAS"/>
    <property type="match status" value="3"/>
</dbReference>
<dbReference type="EMBL" id="FONW01000009">
    <property type="protein sequence ID" value="SFF56772.1"/>
    <property type="molecule type" value="Genomic_DNA"/>
</dbReference>
<dbReference type="PROSITE" id="PS50110">
    <property type="entry name" value="RESPONSE_REGULATORY"/>
    <property type="match status" value="1"/>
</dbReference>
<keyword evidence="4" id="KW-0808">Transferase</keyword>
<feature type="domain" description="PAC" evidence="10">
    <location>
        <begin position="97"/>
        <end position="150"/>
    </location>
</feature>
<dbReference type="FunFam" id="3.30.565.10:FF:000006">
    <property type="entry name" value="Sensor histidine kinase WalK"/>
    <property type="match status" value="1"/>
</dbReference>
<feature type="domain" description="PAC" evidence="10">
    <location>
        <begin position="349"/>
        <end position="401"/>
    </location>
</feature>
<dbReference type="SUPFAM" id="SSF52172">
    <property type="entry name" value="CheY-like"/>
    <property type="match status" value="1"/>
</dbReference>
<dbReference type="InterPro" id="IPR013655">
    <property type="entry name" value="PAS_fold_3"/>
</dbReference>
<dbReference type="InterPro" id="IPR013656">
    <property type="entry name" value="PAS_4"/>
</dbReference>
<evidence type="ECO:0000259" key="10">
    <source>
        <dbReference type="PROSITE" id="PS50113"/>
    </source>
</evidence>
<sequence length="778" mass="89655">MEYPNKKHTGSKSQDNLAAQSNMSENLPEGFNIQCSPEALVRIDAEGRHTSYSENLFLVLQMKPTNIVGKNLSEAGYLGSISEDVKQAINLVLVSGQPFSKEFSLQLNNQPNWLSISIYPEPDNKGQAVGVTLIIRNITPQKDLQRQFTERVKRYSLAVEASDFGIWDWEVDSEDMYLSRKWKAQLGYYPDELDNRYSTWMDLIHPDDYNRVKRSFHNFLKSSSLVFESEFRLKHKDGIYRWFKTRAAATRDEHGYANRVLGTNRDITTEKKHQENLRMLHQAIMQSPVPIVITDLDGYIEFFNPAFCKITGYKKEELVGKKTNIQKSGYHPQSFYQNLWDTITSGNEWVGEFKNRNKNGRVYWELASISSLKDEHGIITNYIKISEEITSFKRLEEDLKRSQKRTRIENQSRNSFMANMSHEIRTPINGIIGFSELLKSGDLTPDQQLRYVDIIEESSRYLLLLIDDIIDISKIEANELKVKKDACSLKATFKELAEQFREMKTDKQKDHIEIRFRKPKLKHHDYIFTDTRRLKQILFNLFDNALKYTESGYVEIGYQLMNQNKIQFYVEDTGMGIPKENLKTIFNRTLRHAHSLKEREGGAGLGLAISDGLVKLLGGSMNVKSAPNKGSIFYFTIPYDKISAPAKTPQKSAKSDYNFEGCTILIAEDVDYNYEYLFEILKETKATVLWAKDGIDTLNLYGKNEIDLVLMDIQMPEIDGYEATRTIRQSNEKIPIIAQTAYAMSDEHQKCLDAGCNEVLSKPIKMKALLDTLAKYLK</sequence>
<dbReference type="SUPFAM" id="SSF47384">
    <property type="entry name" value="Homodimeric domain of signal transducing histidine kinase"/>
    <property type="match status" value="1"/>
</dbReference>
<protein>
    <recommendedName>
        <fullName evidence="2">histidine kinase</fullName>
        <ecNumber evidence="2">2.7.13.3</ecNumber>
    </recommendedName>
</protein>
<dbReference type="PRINTS" id="PR00344">
    <property type="entry name" value="BCTRLSENSOR"/>
</dbReference>
<dbReference type="InterPro" id="IPR000014">
    <property type="entry name" value="PAS"/>
</dbReference>
<dbReference type="GO" id="GO:0000155">
    <property type="term" value="F:phosphorelay sensor kinase activity"/>
    <property type="evidence" value="ECO:0007669"/>
    <property type="project" value="InterPro"/>
</dbReference>
<feature type="domain" description="Histidine kinase" evidence="7">
    <location>
        <begin position="419"/>
        <end position="641"/>
    </location>
</feature>
<dbReference type="CDD" id="cd00082">
    <property type="entry name" value="HisKA"/>
    <property type="match status" value="1"/>
</dbReference>
<dbReference type="SMART" id="SM00086">
    <property type="entry name" value="PAC"/>
    <property type="match status" value="3"/>
</dbReference>
<evidence type="ECO:0000256" key="2">
    <source>
        <dbReference type="ARBA" id="ARBA00012438"/>
    </source>
</evidence>
<feature type="domain" description="PAS" evidence="9">
    <location>
        <begin position="276"/>
        <end position="334"/>
    </location>
</feature>
<dbReference type="PROSITE" id="PS50109">
    <property type="entry name" value="HIS_KIN"/>
    <property type="match status" value="1"/>
</dbReference>
<dbReference type="InterPro" id="IPR004358">
    <property type="entry name" value="Sig_transdc_His_kin-like_C"/>
</dbReference>
<dbReference type="InterPro" id="IPR035965">
    <property type="entry name" value="PAS-like_dom_sf"/>
</dbReference>
<dbReference type="Pfam" id="PF08447">
    <property type="entry name" value="PAS_3"/>
    <property type="match status" value="1"/>
</dbReference>
<dbReference type="PANTHER" id="PTHR43047">
    <property type="entry name" value="TWO-COMPONENT HISTIDINE PROTEIN KINASE"/>
    <property type="match status" value="1"/>
</dbReference>
<dbReference type="InterPro" id="IPR003594">
    <property type="entry name" value="HATPase_dom"/>
</dbReference>
<evidence type="ECO:0000256" key="6">
    <source>
        <dbReference type="PROSITE-ProRule" id="PRU00169"/>
    </source>
</evidence>
<organism evidence="11 12">
    <name type="scientific">Sunxiuqinia elliptica</name>
    <dbReference type="NCBI Taxonomy" id="655355"/>
    <lineage>
        <taxon>Bacteria</taxon>
        <taxon>Pseudomonadati</taxon>
        <taxon>Bacteroidota</taxon>
        <taxon>Bacteroidia</taxon>
        <taxon>Marinilabiliales</taxon>
        <taxon>Prolixibacteraceae</taxon>
        <taxon>Sunxiuqinia</taxon>
    </lineage>
</organism>
<dbReference type="InterPro" id="IPR001610">
    <property type="entry name" value="PAC"/>
</dbReference>
<dbReference type="SMART" id="SM00448">
    <property type="entry name" value="REC"/>
    <property type="match status" value="1"/>
</dbReference>
<dbReference type="EC" id="2.7.13.3" evidence="2"/>
<dbReference type="Gene3D" id="3.40.50.2300">
    <property type="match status" value="1"/>
</dbReference>
<gene>
    <name evidence="11" type="ORF">SAMN05216283_109134</name>
</gene>
<keyword evidence="12" id="KW-1185">Reference proteome</keyword>
<dbReference type="Gene3D" id="1.10.287.130">
    <property type="match status" value="1"/>
</dbReference>
<dbReference type="PROSITE" id="PS50112">
    <property type="entry name" value="PAS"/>
    <property type="match status" value="2"/>
</dbReference>
<evidence type="ECO:0000256" key="1">
    <source>
        <dbReference type="ARBA" id="ARBA00000085"/>
    </source>
</evidence>
<evidence type="ECO:0000313" key="12">
    <source>
        <dbReference type="Proteomes" id="UP000198964"/>
    </source>
</evidence>
<dbReference type="Gene3D" id="3.30.565.10">
    <property type="entry name" value="Histidine kinase-like ATPase, C-terminal domain"/>
    <property type="match status" value="1"/>
</dbReference>
<dbReference type="STRING" id="655355.SAMN05216283_109134"/>